<dbReference type="Proteomes" id="UP000663872">
    <property type="component" value="Unassembled WGS sequence"/>
</dbReference>
<dbReference type="EMBL" id="CAJOBR010016061">
    <property type="protein sequence ID" value="CAF4915043.1"/>
    <property type="molecule type" value="Genomic_DNA"/>
</dbReference>
<dbReference type="EMBL" id="CAJNYT010002672">
    <property type="protein sequence ID" value="CAF3485853.1"/>
    <property type="molecule type" value="Genomic_DNA"/>
</dbReference>
<dbReference type="AlphaFoldDB" id="A0A818G822"/>
<sequence length="286" mass="34139">MKQIEFLNRGPTYVSPCQLHIQSESSTLSIDEILTKQLAPLRRQLTRVFTAYPVNLSRRMNFEQQIQQLFKESFHQPIPISIKERTLVEKQLLQSIQYQLKQQRLILRRTADDQNTYYLGSLDEFEQKTKQYMEDPICYTFIGMINKKFTEENHLNDILELIDCQLQILNEKKLINHDHLTQFSTSHRSNLKLPHLYFLPETNDDVHMCVQPRFSSYQYSPIQRLAQYLEPLIRSLFDNVCRSTTVLNSHDFNTKFSHYWIQQTDSKQRIQFATFKIHDLYSNISH</sequence>
<evidence type="ECO:0000313" key="2">
    <source>
        <dbReference type="EMBL" id="CAF4915043.1"/>
    </source>
</evidence>
<dbReference type="Proteomes" id="UP000663848">
    <property type="component" value="Unassembled WGS sequence"/>
</dbReference>
<gene>
    <name evidence="1" type="ORF">GRG538_LOCUS16654</name>
    <name evidence="2" type="ORF">QYT958_LOCUS31278</name>
</gene>
<evidence type="ECO:0000313" key="3">
    <source>
        <dbReference type="Proteomes" id="UP000663872"/>
    </source>
</evidence>
<feature type="non-terminal residue" evidence="1">
    <location>
        <position position="1"/>
    </location>
</feature>
<name>A0A818G822_9BILA</name>
<protein>
    <submittedName>
        <fullName evidence="1">Uncharacterized protein</fullName>
    </submittedName>
</protein>
<organism evidence="1 3">
    <name type="scientific">Rotaria socialis</name>
    <dbReference type="NCBI Taxonomy" id="392032"/>
    <lineage>
        <taxon>Eukaryota</taxon>
        <taxon>Metazoa</taxon>
        <taxon>Spiralia</taxon>
        <taxon>Gnathifera</taxon>
        <taxon>Rotifera</taxon>
        <taxon>Eurotatoria</taxon>
        <taxon>Bdelloidea</taxon>
        <taxon>Philodinida</taxon>
        <taxon>Philodinidae</taxon>
        <taxon>Rotaria</taxon>
    </lineage>
</organism>
<reference evidence="1" key="1">
    <citation type="submission" date="2021-02" db="EMBL/GenBank/DDBJ databases">
        <authorList>
            <person name="Nowell W R."/>
        </authorList>
    </citation>
    <scope>NUCLEOTIDE SEQUENCE</scope>
</reference>
<accession>A0A818G822</accession>
<comment type="caution">
    <text evidence="1">The sequence shown here is derived from an EMBL/GenBank/DDBJ whole genome shotgun (WGS) entry which is preliminary data.</text>
</comment>
<evidence type="ECO:0000313" key="1">
    <source>
        <dbReference type="EMBL" id="CAF3485853.1"/>
    </source>
</evidence>
<proteinExistence type="predicted"/>
<feature type="non-terminal residue" evidence="1">
    <location>
        <position position="286"/>
    </location>
</feature>